<evidence type="ECO:0000313" key="3">
    <source>
        <dbReference type="Proteomes" id="UP001383192"/>
    </source>
</evidence>
<gene>
    <name evidence="2" type="ORF">VNI00_017043</name>
</gene>
<sequence>MDSQSSVARSESDGVVVGSASESRSPNDIAEIRQMLEVLTKYVDRRNDHESPEPLQVLHTYYQSQLAIKDEAIRNLTELLSQIDVASVRRPPLNKSRLYLERAFVSLSPELHALPTLFGVNDWECELDAATQLTLTILSGSVGMRVVCLDGHPGPYENTVEYKAECMVSGDEGFPLGRISKAFKFVMVFKFMPKEGTESPHLAPFLERVVEYHPTGINDLRPAVVAGMGSFSTQGCFPISLLSSFVSCLVRTYFQASVGQSDSTRSVV</sequence>
<accession>A0AAW0B7R1</accession>
<comment type="caution">
    <text evidence="2">The sequence shown here is derived from an EMBL/GenBank/DDBJ whole genome shotgun (WGS) entry which is preliminary data.</text>
</comment>
<name>A0AAW0B7R1_9AGAR</name>
<dbReference type="AlphaFoldDB" id="A0AAW0B7R1"/>
<dbReference type="EMBL" id="JAYKXP010000153">
    <property type="protein sequence ID" value="KAK7022061.1"/>
    <property type="molecule type" value="Genomic_DNA"/>
</dbReference>
<evidence type="ECO:0000256" key="1">
    <source>
        <dbReference type="SAM" id="MobiDB-lite"/>
    </source>
</evidence>
<organism evidence="2 3">
    <name type="scientific">Paramarasmius palmivorus</name>
    <dbReference type="NCBI Taxonomy" id="297713"/>
    <lineage>
        <taxon>Eukaryota</taxon>
        <taxon>Fungi</taxon>
        <taxon>Dikarya</taxon>
        <taxon>Basidiomycota</taxon>
        <taxon>Agaricomycotina</taxon>
        <taxon>Agaricomycetes</taxon>
        <taxon>Agaricomycetidae</taxon>
        <taxon>Agaricales</taxon>
        <taxon>Marasmiineae</taxon>
        <taxon>Marasmiaceae</taxon>
        <taxon>Paramarasmius</taxon>
    </lineage>
</organism>
<reference evidence="2 3" key="1">
    <citation type="submission" date="2024-01" db="EMBL/GenBank/DDBJ databases">
        <title>A draft genome for a cacao thread blight-causing isolate of Paramarasmius palmivorus.</title>
        <authorList>
            <person name="Baruah I.K."/>
            <person name="Bukari Y."/>
            <person name="Amoako-Attah I."/>
            <person name="Meinhardt L.W."/>
            <person name="Bailey B.A."/>
            <person name="Cohen S.P."/>
        </authorList>
    </citation>
    <scope>NUCLEOTIDE SEQUENCE [LARGE SCALE GENOMIC DNA]</scope>
    <source>
        <strain evidence="2 3">GH-12</strain>
    </source>
</reference>
<evidence type="ECO:0000313" key="2">
    <source>
        <dbReference type="EMBL" id="KAK7022061.1"/>
    </source>
</evidence>
<feature type="region of interest" description="Disordered" evidence="1">
    <location>
        <begin position="1"/>
        <end position="26"/>
    </location>
</feature>
<keyword evidence="3" id="KW-1185">Reference proteome</keyword>
<proteinExistence type="predicted"/>
<dbReference type="Proteomes" id="UP001383192">
    <property type="component" value="Unassembled WGS sequence"/>
</dbReference>
<protein>
    <submittedName>
        <fullName evidence="2">Uncharacterized protein</fullName>
    </submittedName>
</protein>